<keyword evidence="2" id="KW-1133">Transmembrane helix</keyword>
<evidence type="ECO:0000256" key="1">
    <source>
        <dbReference type="SAM" id="MobiDB-lite"/>
    </source>
</evidence>
<keyword evidence="5" id="KW-1185">Reference proteome</keyword>
<accession>A0AAE1MKR4</accession>
<proteinExistence type="predicted"/>
<evidence type="ECO:0000313" key="4">
    <source>
        <dbReference type="EMBL" id="KAK4265403.1"/>
    </source>
</evidence>
<feature type="region of interest" description="Disordered" evidence="1">
    <location>
        <begin position="75"/>
        <end position="102"/>
    </location>
</feature>
<feature type="signal peptide" evidence="3">
    <location>
        <begin position="1"/>
        <end position="22"/>
    </location>
</feature>
<gene>
    <name evidence="4" type="ORF">QN277_026461</name>
</gene>
<evidence type="ECO:0000313" key="5">
    <source>
        <dbReference type="Proteomes" id="UP001293593"/>
    </source>
</evidence>
<feature type="chain" id="PRO_5042264664" evidence="3">
    <location>
        <begin position="23"/>
        <end position="126"/>
    </location>
</feature>
<evidence type="ECO:0000256" key="2">
    <source>
        <dbReference type="SAM" id="Phobius"/>
    </source>
</evidence>
<reference evidence="4" key="1">
    <citation type="submission" date="2023-10" db="EMBL/GenBank/DDBJ databases">
        <title>Chromosome-level genome of the transformable northern wattle, Acacia crassicarpa.</title>
        <authorList>
            <person name="Massaro I."/>
            <person name="Sinha N.R."/>
            <person name="Poethig S."/>
            <person name="Leichty A.R."/>
        </authorList>
    </citation>
    <scope>NUCLEOTIDE SEQUENCE</scope>
    <source>
        <strain evidence="4">Acra3RX</strain>
        <tissue evidence="4">Leaf</tissue>
    </source>
</reference>
<organism evidence="4 5">
    <name type="scientific">Acacia crassicarpa</name>
    <name type="common">northern wattle</name>
    <dbReference type="NCBI Taxonomy" id="499986"/>
    <lineage>
        <taxon>Eukaryota</taxon>
        <taxon>Viridiplantae</taxon>
        <taxon>Streptophyta</taxon>
        <taxon>Embryophyta</taxon>
        <taxon>Tracheophyta</taxon>
        <taxon>Spermatophyta</taxon>
        <taxon>Magnoliopsida</taxon>
        <taxon>eudicotyledons</taxon>
        <taxon>Gunneridae</taxon>
        <taxon>Pentapetalae</taxon>
        <taxon>rosids</taxon>
        <taxon>fabids</taxon>
        <taxon>Fabales</taxon>
        <taxon>Fabaceae</taxon>
        <taxon>Caesalpinioideae</taxon>
        <taxon>mimosoid clade</taxon>
        <taxon>Acacieae</taxon>
        <taxon>Acacia</taxon>
    </lineage>
</organism>
<protein>
    <submittedName>
        <fullName evidence="4">Uncharacterized protein</fullName>
    </submittedName>
</protein>
<keyword evidence="2" id="KW-0812">Transmembrane</keyword>
<dbReference type="EMBL" id="JAWXYG010000008">
    <property type="protein sequence ID" value="KAK4265403.1"/>
    <property type="molecule type" value="Genomic_DNA"/>
</dbReference>
<keyword evidence="3" id="KW-0732">Signal</keyword>
<name>A0AAE1MKR4_9FABA</name>
<keyword evidence="2" id="KW-0472">Membrane</keyword>
<dbReference type="AlphaFoldDB" id="A0AAE1MKR4"/>
<sequence>MNKTLLLWFLLLLTILTYSVCASKSTAEYDDSRISKSPIQPKYMYGEIMGSRETSNQIRLPRVKNVQHGRRILRVGKPVNGGGSSDMLRRPNGRRSSSSLSSKPSSLFMAALKHLLLGLLFIACFY</sequence>
<evidence type="ECO:0000256" key="3">
    <source>
        <dbReference type="SAM" id="SignalP"/>
    </source>
</evidence>
<feature type="transmembrane region" description="Helical" evidence="2">
    <location>
        <begin position="107"/>
        <end position="125"/>
    </location>
</feature>
<dbReference type="Proteomes" id="UP001293593">
    <property type="component" value="Unassembled WGS sequence"/>
</dbReference>
<comment type="caution">
    <text evidence="4">The sequence shown here is derived from an EMBL/GenBank/DDBJ whole genome shotgun (WGS) entry which is preliminary data.</text>
</comment>